<dbReference type="Gene3D" id="2.60.40.790">
    <property type="match status" value="1"/>
</dbReference>
<proteinExistence type="inferred from homology"/>
<accession>A0ABQ5TR00</accession>
<evidence type="ECO:0000313" key="5">
    <source>
        <dbReference type="EMBL" id="GLP98488.1"/>
    </source>
</evidence>
<comment type="caution">
    <text evidence="5">The sequence shown here is derived from an EMBL/GenBank/DDBJ whole genome shotgun (WGS) entry which is preliminary data.</text>
</comment>
<dbReference type="CDD" id="cd06464">
    <property type="entry name" value="ACD_sHsps-like"/>
    <property type="match status" value="1"/>
</dbReference>
<dbReference type="PROSITE" id="PS01031">
    <property type="entry name" value="SHSP"/>
    <property type="match status" value="1"/>
</dbReference>
<organism evidence="5 6">
    <name type="scientific">Methylophaga thalassica</name>
    <dbReference type="NCBI Taxonomy" id="40223"/>
    <lineage>
        <taxon>Bacteria</taxon>
        <taxon>Pseudomonadati</taxon>
        <taxon>Pseudomonadota</taxon>
        <taxon>Gammaproteobacteria</taxon>
        <taxon>Thiotrichales</taxon>
        <taxon>Piscirickettsiaceae</taxon>
        <taxon>Methylophaga</taxon>
    </lineage>
</organism>
<dbReference type="InterPro" id="IPR044587">
    <property type="entry name" value="HSP21-like"/>
</dbReference>
<dbReference type="SUPFAM" id="SSF49764">
    <property type="entry name" value="HSP20-like chaperones"/>
    <property type="match status" value="1"/>
</dbReference>
<evidence type="ECO:0000313" key="6">
    <source>
        <dbReference type="Proteomes" id="UP001161423"/>
    </source>
</evidence>
<evidence type="ECO:0000256" key="1">
    <source>
        <dbReference type="ARBA" id="ARBA00023016"/>
    </source>
</evidence>
<reference evidence="5" key="2">
    <citation type="submission" date="2023-01" db="EMBL/GenBank/DDBJ databases">
        <title>Draft genome sequence of Methylophaga thalassica strain NBRC 102424.</title>
        <authorList>
            <person name="Sun Q."/>
            <person name="Mori K."/>
        </authorList>
    </citation>
    <scope>NUCLEOTIDE SEQUENCE</scope>
    <source>
        <strain evidence="5">NBRC 102424</strain>
    </source>
</reference>
<sequence length="165" mass="18795">MATLQNFREGLHETWDSIVEGWQKLSRKASGAITRFQAGKNDSPEKKQELATQSSGWGVMASEVFDDGDKLVVKLEAPGMDKEDFDIQVVENHLIVRGEKRFERERTEGSYRVSECAYGQFSRAIPLQQEVDVTKADANYKKGVLRIELPKVHKERRKIINVKVS</sequence>
<evidence type="ECO:0000256" key="3">
    <source>
        <dbReference type="RuleBase" id="RU003616"/>
    </source>
</evidence>
<dbReference type="RefSeq" id="WP_284722217.1">
    <property type="nucleotide sequence ID" value="NZ_BSND01000003.1"/>
</dbReference>
<name>A0ABQ5TR00_9GAMM</name>
<reference evidence="5" key="1">
    <citation type="journal article" date="2014" name="Int. J. Syst. Evol. Microbiol.">
        <title>Complete genome of a new Firmicutes species belonging to the dominant human colonic microbiota ('Ruminococcus bicirculans') reveals two chromosomes and a selective capacity to utilize plant glucans.</title>
        <authorList>
            <consortium name="NISC Comparative Sequencing Program"/>
            <person name="Wegmann U."/>
            <person name="Louis P."/>
            <person name="Goesmann A."/>
            <person name="Henrissat B."/>
            <person name="Duncan S.H."/>
            <person name="Flint H.J."/>
        </authorList>
    </citation>
    <scope>NUCLEOTIDE SEQUENCE</scope>
    <source>
        <strain evidence="5">NBRC 102424</strain>
    </source>
</reference>
<evidence type="ECO:0000259" key="4">
    <source>
        <dbReference type="PROSITE" id="PS01031"/>
    </source>
</evidence>
<dbReference type="InterPro" id="IPR008978">
    <property type="entry name" value="HSP20-like_chaperone"/>
</dbReference>
<keyword evidence="6" id="KW-1185">Reference proteome</keyword>
<dbReference type="Proteomes" id="UP001161423">
    <property type="component" value="Unassembled WGS sequence"/>
</dbReference>
<dbReference type="InterPro" id="IPR002068">
    <property type="entry name" value="A-crystallin/Hsp20_dom"/>
</dbReference>
<keyword evidence="1" id="KW-0346">Stress response</keyword>
<protein>
    <recommendedName>
        <fullName evidence="4">SHSP domain-containing protein</fullName>
    </recommendedName>
</protein>
<gene>
    <name evidence="5" type="ORF">GCM10007891_03420</name>
</gene>
<dbReference type="PANTHER" id="PTHR46733">
    <property type="entry name" value="26.5 KDA HEAT SHOCK PROTEIN, MITOCHONDRIAL"/>
    <property type="match status" value="1"/>
</dbReference>
<evidence type="ECO:0000256" key="2">
    <source>
        <dbReference type="PROSITE-ProRule" id="PRU00285"/>
    </source>
</evidence>
<dbReference type="Pfam" id="PF00011">
    <property type="entry name" value="HSP20"/>
    <property type="match status" value="1"/>
</dbReference>
<feature type="domain" description="SHSP" evidence="4">
    <location>
        <begin position="53"/>
        <end position="165"/>
    </location>
</feature>
<dbReference type="EMBL" id="BSND01000003">
    <property type="protein sequence ID" value="GLP98488.1"/>
    <property type="molecule type" value="Genomic_DNA"/>
</dbReference>
<dbReference type="PANTHER" id="PTHR46733:SF4">
    <property type="entry name" value="HEAT SHOCK PROTEIN 21, CHLOROPLASTIC"/>
    <property type="match status" value="1"/>
</dbReference>
<comment type="similarity">
    <text evidence="2 3">Belongs to the small heat shock protein (HSP20) family.</text>
</comment>